<dbReference type="Gramene" id="CDY03263">
    <property type="protein sequence ID" value="CDY03263"/>
    <property type="gene ID" value="GSBRNA2T00115810001"/>
</dbReference>
<evidence type="ECO:0000313" key="1">
    <source>
        <dbReference type="EMBL" id="CAF1719652.1"/>
    </source>
</evidence>
<dbReference type="Proteomes" id="UP001295469">
    <property type="component" value="Chromosome C09"/>
</dbReference>
<organism evidence="1">
    <name type="scientific">Brassica napus</name>
    <name type="common">Rape</name>
    <dbReference type="NCBI Taxonomy" id="3708"/>
    <lineage>
        <taxon>Eukaryota</taxon>
        <taxon>Viridiplantae</taxon>
        <taxon>Streptophyta</taxon>
        <taxon>Embryophyta</taxon>
        <taxon>Tracheophyta</taxon>
        <taxon>Spermatophyta</taxon>
        <taxon>Magnoliopsida</taxon>
        <taxon>eudicotyledons</taxon>
        <taxon>Gunneridae</taxon>
        <taxon>Pentapetalae</taxon>
        <taxon>rosids</taxon>
        <taxon>malvids</taxon>
        <taxon>Brassicales</taxon>
        <taxon>Brassicaceae</taxon>
        <taxon>Brassiceae</taxon>
        <taxon>Brassica</taxon>
    </lineage>
</organism>
<protein>
    <submittedName>
        <fullName evidence="1">(rape) hypothetical protein</fullName>
    </submittedName>
</protein>
<dbReference type="EMBL" id="HG994373">
    <property type="protein sequence ID" value="CAF1719652.1"/>
    <property type="molecule type" value="Genomic_DNA"/>
</dbReference>
<gene>
    <name evidence="1" type="ORF">DARMORV10_C09P15650.1</name>
</gene>
<dbReference type="AlphaFoldDB" id="A0A816IS83"/>
<sequence length="178" mass="20287">MKFVCISANSFNELPATPMIISRMALLWLGDTILTLRLHPAASLTDHTCRVVFLYVGASRLFSGSVDNSINNNQLAFESAATDLDQLQTTETTSPDWIWLGGSCLREKKSAYQAMKKYINVQLAEDHVAHRQARERSQICNQTTTELSIDKKDNIYDFEKTYEVRILQFFFLLFCDCS</sequence>
<reference evidence="1" key="1">
    <citation type="submission" date="2021-01" db="EMBL/GenBank/DDBJ databases">
        <authorList>
            <consortium name="Genoscope - CEA"/>
            <person name="William W."/>
        </authorList>
    </citation>
    <scope>NUCLEOTIDE SEQUENCE</scope>
</reference>
<accession>A0A816IS83</accession>
<proteinExistence type="predicted"/>
<dbReference type="OMA" id="VCISANS"/>
<name>A0A816IS83_BRANA</name>